<keyword evidence="2" id="KW-1185">Reference proteome</keyword>
<dbReference type="EMBL" id="KQ458793">
    <property type="protein sequence ID" value="KPJ04991.1"/>
    <property type="molecule type" value="Genomic_DNA"/>
</dbReference>
<dbReference type="AlphaFoldDB" id="A0A194QNC8"/>
<gene>
    <name evidence="1" type="ORF">RR46_04107</name>
</gene>
<proteinExistence type="predicted"/>
<reference evidence="1 2" key="1">
    <citation type="journal article" date="2015" name="Nat. Commun.">
        <title>Outbred genome sequencing and CRISPR/Cas9 gene editing in butterflies.</title>
        <authorList>
            <person name="Li X."/>
            <person name="Fan D."/>
            <person name="Zhang W."/>
            <person name="Liu G."/>
            <person name="Zhang L."/>
            <person name="Zhao L."/>
            <person name="Fang X."/>
            <person name="Chen L."/>
            <person name="Dong Y."/>
            <person name="Chen Y."/>
            <person name="Ding Y."/>
            <person name="Zhao R."/>
            <person name="Feng M."/>
            <person name="Zhu Y."/>
            <person name="Feng Y."/>
            <person name="Jiang X."/>
            <person name="Zhu D."/>
            <person name="Xiang H."/>
            <person name="Feng X."/>
            <person name="Li S."/>
            <person name="Wang J."/>
            <person name="Zhang G."/>
            <person name="Kronforst M.R."/>
            <person name="Wang W."/>
        </authorList>
    </citation>
    <scope>NUCLEOTIDE SEQUENCE [LARGE SCALE GENOMIC DNA]</scope>
    <source>
        <strain evidence="1">Ya'a_city_454_Px</strain>
        <tissue evidence="1">Whole body</tissue>
    </source>
</reference>
<evidence type="ECO:0000313" key="2">
    <source>
        <dbReference type="Proteomes" id="UP000053268"/>
    </source>
</evidence>
<evidence type="ECO:0000313" key="1">
    <source>
        <dbReference type="EMBL" id="KPJ04991.1"/>
    </source>
</evidence>
<dbReference type="Proteomes" id="UP000053268">
    <property type="component" value="Unassembled WGS sequence"/>
</dbReference>
<organism evidence="1 2">
    <name type="scientific">Papilio xuthus</name>
    <name type="common">Asian swallowtail butterfly</name>
    <dbReference type="NCBI Taxonomy" id="66420"/>
    <lineage>
        <taxon>Eukaryota</taxon>
        <taxon>Metazoa</taxon>
        <taxon>Ecdysozoa</taxon>
        <taxon>Arthropoda</taxon>
        <taxon>Hexapoda</taxon>
        <taxon>Insecta</taxon>
        <taxon>Pterygota</taxon>
        <taxon>Neoptera</taxon>
        <taxon>Endopterygota</taxon>
        <taxon>Lepidoptera</taxon>
        <taxon>Glossata</taxon>
        <taxon>Ditrysia</taxon>
        <taxon>Papilionoidea</taxon>
        <taxon>Papilionidae</taxon>
        <taxon>Papilioninae</taxon>
        <taxon>Papilio</taxon>
    </lineage>
</organism>
<sequence length="49" mass="5443">MGAGRRARPTVTFCRPAHVADLRGARFKETTHAFLRPQLVPGITWVILA</sequence>
<name>A0A194QNC8_PAPXU</name>
<protein>
    <submittedName>
        <fullName evidence="1">Uncharacterized protein</fullName>
    </submittedName>
</protein>
<accession>A0A194QNC8</accession>